<feature type="domain" description="AB hydrolase-1" evidence="1">
    <location>
        <begin position="29"/>
        <end position="276"/>
    </location>
</feature>
<sequence>MTSPAPSSSLTATERADIERANASGLRPVVFVHGLWLLSSSWDRWRAVFEEAGYTTVAPAWPDDPESIEDARANPDAFASKMVQEVTDHYLEAIGELSVKPAVVGHSFGGLIAQKIAGEGASVSTVAIDPAPFKGVLSVPFSSLKSSAPVVSHLSSLKHGVTLSYDDFKYGWANALDDDEAHALYDEFHVAAAGNPIFQVVSANLNPFSETKVDTKNPDRGPLLLIGGEVDHTVPVKPTEQSYKIQAKNPGVTEIAILPDRGHSLTIDHGWPEVARTALDFITRTTADASA</sequence>
<dbReference type="GO" id="GO:0016787">
    <property type="term" value="F:hydrolase activity"/>
    <property type="evidence" value="ECO:0007669"/>
    <property type="project" value="UniProtKB-KW"/>
</dbReference>
<reference evidence="3" key="1">
    <citation type="journal article" date="2019" name="Int. J. Syst. Evol. Microbiol.">
        <title>The Global Catalogue of Microorganisms (GCM) 10K type strain sequencing project: providing services to taxonomists for standard genome sequencing and annotation.</title>
        <authorList>
            <consortium name="The Broad Institute Genomics Platform"/>
            <consortium name="The Broad Institute Genome Sequencing Center for Infectious Disease"/>
            <person name="Wu L."/>
            <person name="Ma J."/>
        </authorList>
    </citation>
    <scope>NUCLEOTIDE SEQUENCE [LARGE SCALE GENOMIC DNA]</scope>
    <source>
        <strain evidence="3">NBRC 106348</strain>
    </source>
</reference>
<evidence type="ECO:0000313" key="3">
    <source>
        <dbReference type="Proteomes" id="UP001157091"/>
    </source>
</evidence>
<comment type="caution">
    <text evidence="2">The sequence shown here is derived from an EMBL/GenBank/DDBJ whole genome shotgun (WGS) entry which is preliminary data.</text>
</comment>
<keyword evidence="3" id="KW-1185">Reference proteome</keyword>
<gene>
    <name evidence="2" type="ORF">GCM10025864_34840</name>
</gene>
<dbReference type="Gene3D" id="3.40.50.1820">
    <property type="entry name" value="alpha/beta hydrolase"/>
    <property type="match status" value="1"/>
</dbReference>
<dbReference type="InterPro" id="IPR000073">
    <property type="entry name" value="AB_hydrolase_1"/>
</dbReference>
<dbReference type="RefSeq" id="WP_284294235.1">
    <property type="nucleotide sequence ID" value="NZ_BSUK01000001.1"/>
</dbReference>
<protein>
    <submittedName>
        <fullName evidence="2">Alpha/beta hydrolase</fullName>
    </submittedName>
</protein>
<dbReference type="Proteomes" id="UP001157091">
    <property type="component" value="Unassembled WGS sequence"/>
</dbReference>
<dbReference type="PANTHER" id="PTHR43194">
    <property type="entry name" value="HYDROLASE ALPHA/BETA FOLD FAMILY"/>
    <property type="match status" value="1"/>
</dbReference>
<dbReference type="InterPro" id="IPR050228">
    <property type="entry name" value="Carboxylesterase_BioH"/>
</dbReference>
<evidence type="ECO:0000313" key="2">
    <source>
        <dbReference type="EMBL" id="GMA25725.1"/>
    </source>
</evidence>
<keyword evidence="2" id="KW-0378">Hydrolase</keyword>
<evidence type="ECO:0000259" key="1">
    <source>
        <dbReference type="Pfam" id="PF12697"/>
    </source>
</evidence>
<dbReference type="PANTHER" id="PTHR43194:SF2">
    <property type="entry name" value="PEROXISOMAL MEMBRANE PROTEIN LPX1"/>
    <property type="match status" value="1"/>
</dbReference>
<dbReference type="Pfam" id="PF12697">
    <property type="entry name" value="Abhydrolase_6"/>
    <property type="match status" value="1"/>
</dbReference>
<dbReference type="InterPro" id="IPR029058">
    <property type="entry name" value="AB_hydrolase_fold"/>
</dbReference>
<dbReference type="EMBL" id="BSUK01000001">
    <property type="protein sequence ID" value="GMA25725.1"/>
    <property type="molecule type" value="Genomic_DNA"/>
</dbReference>
<organism evidence="2 3">
    <name type="scientific">Luteimicrobium album</name>
    <dbReference type="NCBI Taxonomy" id="1054550"/>
    <lineage>
        <taxon>Bacteria</taxon>
        <taxon>Bacillati</taxon>
        <taxon>Actinomycetota</taxon>
        <taxon>Actinomycetes</taxon>
        <taxon>Micrococcales</taxon>
        <taxon>Luteimicrobium</taxon>
    </lineage>
</organism>
<name>A0ABQ6I7J3_9MICO</name>
<proteinExistence type="predicted"/>
<accession>A0ABQ6I7J3</accession>
<dbReference type="SUPFAM" id="SSF53474">
    <property type="entry name" value="alpha/beta-Hydrolases"/>
    <property type="match status" value="1"/>
</dbReference>